<reference evidence="2 3" key="1">
    <citation type="submission" date="2018-10" db="EMBL/GenBank/DDBJ databases">
        <title>Genomic Encyclopedia of Type Strains, Phase IV (KMG-IV): sequencing the most valuable type-strain genomes for metagenomic binning, comparative biology and taxonomic classification.</title>
        <authorList>
            <person name="Goeker M."/>
        </authorList>
    </citation>
    <scope>NUCLEOTIDE SEQUENCE [LARGE SCALE GENOMIC DNA]</scope>
    <source>
        <strain evidence="2 3">DSM 22653</strain>
    </source>
</reference>
<evidence type="ECO:0000313" key="3">
    <source>
        <dbReference type="Proteomes" id="UP000267019"/>
    </source>
</evidence>
<feature type="transmembrane region" description="Helical" evidence="1">
    <location>
        <begin position="101"/>
        <end position="128"/>
    </location>
</feature>
<feature type="transmembrane region" description="Helical" evidence="1">
    <location>
        <begin position="343"/>
        <end position="371"/>
    </location>
</feature>
<organism evidence="2 3">
    <name type="scientific">Brockia lithotrophica</name>
    <dbReference type="NCBI Taxonomy" id="933949"/>
    <lineage>
        <taxon>Bacteria</taxon>
        <taxon>Bacillati</taxon>
        <taxon>Bacillota</taxon>
        <taxon>Bacilli</taxon>
        <taxon>Bacillales</taxon>
        <taxon>Bacillales Family X. Incertae Sedis</taxon>
        <taxon>Brockia</taxon>
    </lineage>
</organism>
<feature type="transmembrane region" description="Helical" evidence="1">
    <location>
        <begin position="265"/>
        <end position="286"/>
    </location>
</feature>
<feature type="transmembrane region" description="Helical" evidence="1">
    <location>
        <begin position="134"/>
        <end position="156"/>
    </location>
</feature>
<feature type="transmembrane region" description="Helical" evidence="1">
    <location>
        <begin position="441"/>
        <end position="460"/>
    </location>
</feature>
<sequence length="469" mass="51762">MNWWLISRMRLLEIRRSLTALVWDAPWVWTVVLLALLGLSLADVALFRITFTASTPVLDFLILYFVRILAVGTVLAFLLVDARRLIPKGFHQALPVTDGALLFGSTTPLFLATGIFSLLLTAPVFLALTQRGYLSLPGMAVGGVGVVILMTSTAWLTLIGKLAVGRGWALFAGAIGAILWFLTGTPWLDVFRPGPLLVGSIGVLLILDWLAWRWLLNRFSWSTDGDVRTRMDQPPLGHRMPFPRGRWAWLGYESRNILRDTNTKIILAPSIGGIWLFLGLLLWRPWAGEGLNPSPYVRELLYVPTALYLGAFSLALMVLRARAIDLPLEIWIRSLPLRPTDYVLAKAMGTIALASMAWVILFMGVGFLIGLNAEILVPNLGQATIYALVTYSLALAWGVAVPLRDEDTLQGLMNAVLFALASVVLYRGAQMLESLFPRPVGFIISSLGFISLGIGFAIIAEKWRRRDGP</sequence>
<feature type="transmembrane region" description="Helical" evidence="1">
    <location>
        <begin position="61"/>
        <end position="80"/>
    </location>
</feature>
<gene>
    <name evidence="2" type="ORF">C7438_0423</name>
</gene>
<evidence type="ECO:0000256" key="1">
    <source>
        <dbReference type="SAM" id="Phobius"/>
    </source>
</evidence>
<feature type="transmembrane region" description="Helical" evidence="1">
    <location>
        <begin position="412"/>
        <end position="429"/>
    </location>
</feature>
<protein>
    <submittedName>
        <fullName evidence="2">Uncharacterized protein</fullName>
    </submittedName>
</protein>
<keyword evidence="1" id="KW-0472">Membrane</keyword>
<evidence type="ECO:0000313" key="2">
    <source>
        <dbReference type="EMBL" id="RKQ88781.1"/>
    </source>
</evidence>
<dbReference type="AlphaFoldDB" id="A0A660L436"/>
<name>A0A660L436_9BACL</name>
<accession>A0A660L436</accession>
<feature type="transmembrane region" description="Helical" evidence="1">
    <location>
        <begin position="306"/>
        <end position="323"/>
    </location>
</feature>
<feature type="transmembrane region" description="Helical" evidence="1">
    <location>
        <begin position="194"/>
        <end position="212"/>
    </location>
</feature>
<keyword evidence="3" id="KW-1185">Reference proteome</keyword>
<dbReference type="Proteomes" id="UP000267019">
    <property type="component" value="Unassembled WGS sequence"/>
</dbReference>
<proteinExistence type="predicted"/>
<dbReference type="EMBL" id="RBIJ01000001">
    <property type="protein sequence ID" value="RKQ88781.1"/>
    <property type="molecule type" value="Genomic_DNA"/>
</dbReference>
<feature type="transmembrane region" description="Helical" evidence="1">
    <location>
        <begin position="383"/>
        <end position="400"/>
    </location>
</feature>
<keyword evidence="1" id="KW-0812">Transmembrane</keyword>
<feature type="transmembrane region" description="Helical" evidence="1">
    <location>
        <begin position="168"/>
        <end position="188"/>
    </location>
</feature>
<feature type="transmembrane region" description="Helical" evidence="1">
    <location>
        <begin position="21"/>
        <end position="41"/>
    </location>
</feature>
<keyword evidence="1" id="KW-1133">Transmembrane helix</keyword>
<comment type="caution">
    <text evidence="2">The sequence shown here is derived from an EMBL/GenBank/DDBJ whole genome shotgun (WGS) entry which is preliminary data.</text>
</comment>